<feature type="transmembrane region" description="Helical" evidence="2">
    <location>
        <begin position="125"/>
        <end position="142"/>
    </location>
</feature>
<feature type="compositionally biased region" description="Basic residues" evidence="1">
    <location>
        <begin position="1"/>
        <end position="19"/>
    </location>
</feature>
<accession>A0A7S3PY55</accession>
<gene>
    <name evidence="3" type="ORF">CDEB00056_LOCUS4453</name>
</gene>
<keyword evidence="2" id="KW-1133">Transmembrane helix</keyword>
<dbReference type="GO" id="GO:0016279">
    <property type="term" value="F:protein-lysine N-methyltransferase activity"/>
    <property type="evidence" value="ECO:0007669"/>
    <property type="project" value="TreeGrafter"/>
</dbReference>
<protein>
    <recommendedName>
        <fullName evidence="4">SET domain-containing protein</fullName>
    </recommendedName>
</protein>
<feature type="region of interest" description="Disordered" evidence="1">
    <location>
        <begin position="1"/>
        <end position="114"/>
    </location>
</feature>
<dbReference type="PANTHER" id="PTHR13271">
    <property type="entry name" value="UNCHARACTERIZED PUTATIVE METHYLTRANSFERASE"/>
    <property type="match status" value="1"/>
</dbReference>
<dbReference type="Gene3D" id="3.90.1410.10">
    <property type="entry name" value="set domain protein methyltransferase, domain 1"/>
    <property type="match status" value="1"/>
</dbReference>
<evidence type="ECO:0000313" key="3">
    <source>
        <dbReference type="EMBL" id="CAE0459612.1"/>
    </source>
</evidence>
<dbReference type="AlphaFoldDB" id="A0A7S3PY55"/>
<organism evidence="3">
    <name type="scientific">Chaetoceros debilis</name>
    <dbReference type="NCBI Taxonomy" id="122233"/>
    <lineage>
        <taxon>Eukaryota</taxon>
        <taxon>Sar</taxon>
        <taxon>Stramenopiles</taxon>
        <taxon>Ochrophyta</taxon>
        <taxon>Bacillariophyta</taxon>
        <taxon>Coscinodiscophyceae</taxon>
        <taxon>Chaetocerotophycidae</taxon>
        <taxon>Chaetocerotales</taxon>
        <taxon>Chaetocerotaceae</taxon>
        <taxon>Chaetoceros</taxon>
    </lineage>
</organism>
<feature type="compositionally biased region" description="Basic residues" evidence="1">
    <location>
        <begin position="72"/>
        <end position="88"/>
    </location>
</feature>
<keyword evidence="2" id="KW-0472">Membrane</keyword>
<dbReference type="InterPro" id="IPR046341">
    <property type="entry name" value="SET_dom_sf"/>
</dbReference>
<evidence type="ECO:0008006" key="4">
    <source>
        <dbReference type="Google" id="ProtNLM"/>
    </source>
</evidence>
<feature type="region of interest" description="Disordered" evidence="1">
    <location>
        <begin position="162"/>
        <end position="192"/>
    </location>
</feature>
<feature type="compositionally biased region" description="Low complexity" evidence="1">
    <location>
        <begin position="61"/>
        <end position="71"/>
    </location>
</feature>
<reference evidence="3" key="1">
    <citation type="submission" date="2021-01" db="EMBL/GenBank/DDBJ databases">
        <authorList>
            <person name="Corre E."/>
            <person name="Pelletier E."/>
            <person name="Niang G."/>
            <person name="Scheremetjew M."/>
            <person name="Finn R."/>
            <person name="Kale V."/>
            <person name="Holt S."/>
            <person name="Cochrane G."/>
            <person name="Meng A."/>
            <person name="Brown T."/>
            <person name="Cohen L."/>
        </authorList>
    </citation>
    <scope>NUCLEOTIDE SEQUENCE</scope>
    <source>
        <strain evidence="3">MM31A-1</strain>
    </source>
</reference>
<feature type="compositionally biased region" description="Polar residues" evidence="1">
    <location>
        <begin position="46"/>
        <end position="60"/>
    </location>
</feature>
<evidence type="ECO:0000256" key="1">
    <source>
        <dbReference type="SAM" id="MobiDB-lite"/>
    </source>
</evidence>
<name>A0A7S3PY55_9STRA</name>
<dbReference type="CDD" id="cd10527">
    <property type="entry name" value="SET_LSMT"/>
    <property type="match status" value="1"/>
</dbReference>
<dbReference type="PANTHER" id="PTHR13271:SF155">
    <property type="entry name" value="SET DOMAIN-CONTAINING PROTEIN"/>
    <property type="match status" value="1"/>
</dbReference>
<proteinExistence type="predicted"/>
<dbReference type="SUPFAM" id="SSF82199">
    <property type="entry name" value="SET domain"/>
    <property type="match status" value="1"/>
</dbReference>
<sequence length="865" mass="95962">MANTSLRRRANAKKGKQRNKQGSTNTNTNVDVDGDGDGNVSDRVQVVTNDTKSPMDDNTQATSASTSAAVKAKAKAKASKSSRKKSHKSSSSNSNSNYTNTRRRSVGDDSGGGGEEGDIFRIARCILLVVIAIVVAASITIARQGKSPFSFDATKIKQKKKKKIQKEATGARAGAGLKDDPGRRKERANGNANNISRRRFTKEDFDIVDDEESVDWDRNDLTLQRTNDFLTNYVCSDDTHAAATLSNSENVASAYCHPLLKPEPARRTHSVAKTASNDSIKNGDIIMVLPRHLLIWDLDAMRDPFVADQLLEARHGETGNPLDSGAFLASYLVRLKLKAGGLWSNEDDHYDTGTVNIGDQDQYQEKRMAFLNMLPSYQTLQKTHPTLWSDNELATLFGRLTPTFALVRGYKNMMNSEFDAFCAASDAFNDNVDREDYVTMRIHVMSRSFGPGLSDAESWLEEEMSGVHHTLELQDELDFYQSKAGVDLTRGTRAMSPILDMWDHHAVPNVQWRYRKGDRAFVITAANTATSEEGIGIGGIPSGQDIMVSYGTYTDTHLFAKFGFVNGDGSEHTEASVAIMHPMLEIGTGFQFSYLIATEQVVENKIIRKMVASPRDHESQKRTMLNYLRYDDGYEECVTKESNPEGYQLKLLKLLHLEKIANRSDRWTVKIKPRDLDSNPSASSDIPILMDQAPKFDPSKVKFDGSRVISTCRLVALTTADYDGKAIDVLTKGLLENSNGDHDFMVDRQSSALEYRALTCLARLTTGALELYPSKVRVDMKDLAGGKFTFQSKEWTAAHVRLGEMQTLEVLRSIAKSGASQMKSKVRDEGGEYEVGMNIHRAPCPLENNMKLLEEEITMFGGTSM</sequence>
<feature type="compositionally biased region" description="Low complexity" evidence="1">
    <location>
        <begin position="89"/>
        <end position="100"/>
    </location>
</feature>
<keyword evidence="2" id="KW-0812">Transmembrane</keyword>
<dbReference type="EMBL" id="HBIO01006138">
    <property type="protein sequence ID" value="CAE0459612.1"/>
    <property type="molecule type" value="Transcribed_RNA"/>
</dbReference>
<dbReference type="InterPro" id="IPR050600">
    <property type="entry name" value="SETD3_SETD6_MTase"/>
</dbReference>
<evidence type="ECO:0000256" key="2">
    <source>
        <dbReference type="SAM" id="Phobius"/>
    </source>
</evidence>